<sequence>MMAWCCSNAAGLGPNGTRCRCLHHRRPAPAAEADFAIPRSRCSWWSRRCMLEEYCPHSSGLPFALLDAPIFPPTSPIQAHGPSTALGIPVQRSLSCASVCFFMFRGASSPSQRWYGLRSDTWRVSWIAHCGRSHNSLACDAVRALDAFCHWVMGSCVIGLPIRLSVFVLAAGGLQPAWAGQRRDEWTQYSLLAKLHLVRSEDVTVRKMYQRCTEKLVLTMVLLRDKTDAKRAEKPKYEKLARARWPSLTTRSMRRKPPGHASRSHVRVLDVGEPVRSDDSALPYTDLYQIDALHPDARQANIIDMRRFFRGTYAMESSPRPPCSPLAGRRRMPPQGTGTPPICDVWMTNFLFQDHLRGPMRRPALNTRRENHMEADIKDRSAQFNPTYTTTARETPAQLVKQSVLRPHPFMKLETPSSRENVRSTLLGFPCDSFSSTEGCLLGSLLSGRSHAHSLTARQLEAVRLQDEQMKSTLQNSASSFEPSARGAPTTTSPTTLLLYLRIKLAAQLWRPGGFLKRCSDMRPQLKITSSVGSVIDVPRSTEWTKLFEFRASIEDATVRDY</sequence>
<dbReference type="Proteomes" id="UP000016932">
    <property type="component" value="Unassembled WGS sequence"/>
</dbReference>
<reference evidence="2 3" key="1">
    <citation type="journal article" date="2012" name="PLoS Pathog.">
        <title>Diverse lifestyles and strategies of plant pathogenesis encoded in the genomes of eighteen Dothideomycetes fungi.</title>
        <authorList>
            <person name="Ohm R.A."/>
            <person name="Feau N."/>
            <person name="Henrissat B."/>
            <person name="Schoch C.L."/>
            <person name="Horwitz B.A."/>
            <person name="Barry K.W."/>
            <person name="Condon B.J."/>
            <person name="Copeland A.C."/>
            <person name="Dhillon B."/>
            <person name="Glaser F."/>
            <person name="Hesse C.N."/>
            <person name="Kosti I."/>
            <person name="LaButti K."/>
            <person name="Lindquist E.A."/>
            <person name="Lucas S."/>
            <person name="Salamov A.A."/>
            <person name="Bradshaw R.E."/>
            <person name="Ciuffetti L."/>
            <person name="Hamelin R.C."/>
            <person name="Kema G.H.J."/>
            <person name="Lawrence C."/>
            <person name="Scott J.A."/>
            <person name="Spatafora J.W."/>
            <person name="Turgeon B.G."/>
            <person name="de Wit P.J.G.M."/>
            <person name="Zhong S."/>
            <person name="Goodwin S.B."/>
            <person name="Grigoriev I.V."/>
        </authorList>
    </citation>
    <scope>NUCLEOTIDE SEQUENCE [LARGE SCALE GENOMIC DNA]</scope>
    <source>
        <strain evidence="2 3">CIRAD86</strain>
    </source>
</reference>
<dbReference type="KEGG" id="pfj:MYCFIDRAFT_180075"/>
<dbReference type="AlphaFoldDB" id="M3AJ40"/>
<dbReference type="HOGENOM" id="CLU_484942_0_0_1"/>
<feature type="region of interest" description="Disordered" evidence="1">
    <location>
        <begin position="471"/>
        <end position="491"/>
    </location>
</feature>
<dbReference type="VEuPathDB" id="FungiDB:MYCFIDRAFT_180075"/>
<evidence type="ECO:0000313" key="3">
    <source>
        <dbReference type="Proteomes" id="UP000016932"/>
    </source>
</evidence>
<dbReference type="EMBL" id="KB446567">
    <property type="protein sequence ID" value="EME77198.1"/>
    <property type="molecule type" value="Genomic_DNA"/>
</dbReference>
<dbReference type="GeneID" id="19334291"/>
<protein>
    <submittedName>
        <fullName evidence="2">Uncharacterized protein</fullName>
    </submittedName>
</protein>
<proteinExistence type="predicted"/>
<feature type="region of interest" description="Disordered" evidence="1">
    <location>
        <begin position="316"/>
        <end position="339"/>
    </location>
</feature>
<evidence type="ECO:0000313" key="2">
    <source>
        <dbReference type="EMBL" id="EME77198.1"/>
    </source>
</evidence>
<keyword evidence="3" id="KW-1185">Reference proteome</keyword>
<feature type="compositionally biased region" description="Polar residues" evidence="1">
    <location>
        <begin position="471"/>
        <end position="482"/>
    </location>
</feature>
<name>M3AJ40_PSEFD</name>
<dbReference type="RefSeq" id="XP_007932245.1">
    <property type="nucleotide sequence ID" value="XM_007934054.1"/>
</dbReference>
<accession>M3AJ40</accession>
<gene>
    <name evidence="2" type="ORF">MYCFIDRAFT_180075</name>
</gene>
<organism evidence="2 3">
    <name type="scientific">Pseudocercospora fijiensis (strain CIRAD86)</name>
    <name type="common">Black leaf streak disease fungus</name>
    <name type="synonym">Mycosphaerella fijiensis</name>
    <dbReference type="NCBI Taxonomy" id="383855"/>
    <lineage>
        <taxon>Eukaryota</taxon>
        <taxon>Fungi</taxon>
        <taxon>Dikarya</taxon>
        <taxon>Ascomycota</taxon>
        <taxon>Pezizomycotina</taxon>
        <taxon>Dothideomycetes</taxon>
        <taxon>Dothideomycetidae</taxon>
        <taxon>Mycosphaerellales</taxon>
        <taxon>Mycosphaerellaceae</taxon>
        <taxon>Pseudocercospora</taxon>
    </lineage>
</organism>
<evidence type="ECO:0000256" key="1">
    <source>
        <dbReference type="SAM" id="MobiDB-lite"/>
    </source>
</evidence>